<evidence type="ECO:0000313" key="3">
    <source>
        <dbReference type="EMBL" id="KAF4630026.1"/>
    </source>
</evidence>
<dbReference type="Proteomes" id="UP000566819">
    <property type="component" value="Unassembled WGS sequence"/>
</dbReference>
<reference evidence="3 4" key="1">
    <citation type="submission" date="2020-03" db="EMBL/GenBank/DDBJ databases">
        <title>Draft Genome Sequence of Cudoniella acicularis.</title>
        <authorList>
            <person name="Buettner E."/>
            <person name="Kellner H."/>
        </authorList>
    </citation>
    <scope>NUCLEOTIDE SEQUENCE [LARGE SCALE GENOMIC DNA]</scope>
    <source>
        <strain evidence="3 4">DSM 108380</strain>
    </source>
</reference>
<feature type="domain" description="Glutathione S-transferase UstS-like C-terminal" evidence="2">
    <location>
        <begin position="122"/>
        <end position="238"/>
    </location>
</feature>
<dbReference type="EMBL" id="JAAMPI010000598">
    <property type="protein sequence ID" value="KAF4630026.1"/>
    <property type="molecule type" value="Genomic_DNA"/>
</dbReference>
<organism evidence="3 4">
    <name type="scientific">Cudoniella acicularis</name>
    <dbReference type="NCBI Taxonomy" id="354080"/>
    <lineage>
        <taxon>Eukaryota</taxon>
        <taxon>Fungi</taxon>
        <taxon>Dikarya</taxon>
        <taxon>Ascomycota</taxon>
        <taxon>Pezizomycotina</taxon>
        <taxon>Leotiomycetes</taxon>
        <taxon>Helotiales</taxon>
        <taxon>Tricladiaceae</taxon>
        <taxon>Cudoniella</taxon>
    </lineage>
</organism>
<name>A0A8H4W1D9_9HELO</name>
<dbReference type="OrthoDB" id="4951845at2759"/>
<evidence type="ECO:0000259" key="1">
    <source>
        <dbReference type="Pfam" id="PF13409"/>
    </source>
</evidence>
<comment type="caution">
    <text evidence="3">The sequence shown here is derived from an EMBL/GenBank/DDBJ whole genome shotgun (WGS) entry which is preliminary data.</text>
</comment>
<evidence type="ECO:0000259" key="2">
    <source>
        <dbReference type="Pfam" id="PF22041"/>
    </source>
</evidence>
<accession>A0A8H4W1D9</accession>
<protein>
    <recommendedName>
        <fullName evidence="5">GST N-terminal domain-containing protein</fullName>
    </recommendedName>
</protein>
<gene>
    <name evidence="3" type="ORF">G7Y89_g8118</name>
</gene>
<sequence>MATPEPLVRFYDLSGPKTWTAWCWCTRFALNYKGIPYITTKLSYPDIKPECERLFPDMTGVEATVPIIEILQPPYKVLNDSTPIARLLNERFTEKDGYKDLKLVDEVDEYDASEAQFLGRAIIRWIINDVYENALDKEDGSREYFKTTREGFWGCELKDVTEVRGGGEAAIIEDLKVQWASLRERMAKEDGSGEPTYIDFYDAAHVKWIEAASEEKLAKLMNLYGDSTFTKLMKRVQRFSF</sequence>
<dbReference type="Pfam" id="PF13409">
    <property type="entry name" value="GST_N_2"/>
    <property type="match status" value="1"/>
</dbReference>
<feature type="domain" description="GST N-terminal" evidence="1">
    <location>
        <begin position="21"/>
        <end position="90"/>
    </location>
</feature>
<dbReference type="Pfam" id="PF22041">
    <property type="entry name" value="GST_C_7"/>
    <property type="match status" value="1"/>
</dbReference>
<proteinExistence type="predicted"/>
<dbReference type="Gene3D" id="3.40.30.10">
    <property type="entry name" value="Glutaredoxin"/>
    <property type="match status" value="1"/>
</dbReference>
<dbReference type="Gene3D" id="1.20.1050.10">
    <property type="match status" value="1"/>
</dbReference>
<evidence type="ECO:0000313" key="4">
    <source>
        <dbReference type="Proteomes" id="UP000566819"/>
    </source>
</evidence>
<dbReference type="InterPro" id="IPR036249">
    <property type="entry name" value="Thioredoxin-like_sf"/>
</dbReference>
<keyword evidence="4" id="KW-1185">Reference proteome</keyword>
<dbReference type="AlphaFoldDB" id="A0A8H4W1D9"/>
<evidence type="ECO:0008006" key="5">
    <source>
        <dbReference type="Google" id="ProtNLM"/>
    </source>
</evidence>
<dbReference type="InterPro" id="IPR004045">
    <property type="entry name" value="Glutathione_S-Trfase_N"/>
</dbReference>
<dbReference type="SUPFAM" id="SSF52833">
    <property type="entry name" value="Thioredoxin-like"/>
    <property type="match status" value="1"/>
</dbReference>
<dbReference type="InterPro" id="IPR054416">
    <property type="entry name" value="GST_UstS-like_C"/>
</dbReference>